<accession>A0ABQ9IX71</accession>
<dbReference type="Proteomes" id="UP001162164">
    <property type="component" value="Unassembled WGS sequence"/>
</dbReference>
<reference evidence="1" key="1">
    <citation type="journal article" date="2023" name="Insect Mol. Biol.">
        <title>Genome sequencing provides insights into the evolution of gene families encoding plant cell wall-degrading enzymes in longhorned beetles.</title>
        <authorList>
            <person name="Shin N.R."/>
            <person name="Okamura Y."/>
            <person name="Kirsch R."/>
            <person name="Pauchet Y."/>
        </authorList>
    </citation>
    <scope>NUCLEOTIDE SEQUENCE</scope>
    <source>
        <strain evidence="1">MMC_N1</strain>
    </source>
</reference>
<proteinExistence type="predicted"/>
<protein>
    <submittedName>
        <fullName evidence="1">Uncharacterized protein</fullName>
    </submittedName>
</protein>
<dbReference type="EMBL" id="JAPWTJ010002085">
    <property type="protein sequence ID" value="KAJ8968014.1"/>
    <property type="molecule type" value="Genomic_DNA"/>
</dbReference>
<evidence type="ECO:0000313" key="1">
    <source>
        <dbReference type="EMBL" id="KAJ8968014.1"/>
    </source>
</evidence>
<sequence length="91" mass="10869">MSHPRWDVDNTLLHLPIIFSAYSMDMNDRDRASDVKNSVWTARFRYRFRDFLNDFMKTYNDFGSETPIAQSNTTLGELQRRIICWCQKLSI</sequence>
<name>A0ABQ9IX71_9CUCU</name>
<keyword evidence="2" id="KW-1185">Reference proteome</keyword>
<organism evidence="1 2">
    <name type="scientific">Molorchus minor</name>
    <dbReference type="NCBI Taxonomy" id="1323400"/>
    <lineage>
        <taxon>Eukaryota</taxon>
        <taxon>Metazoa</taxon>
        <taxon>Ecdysozoa</taxon>
        <taxon>Arthropoda</taxon>
        <taxon>Hexapoda</taxon>
        <taxon>Insecta</taxon>
        <taxon>Pterygota</taxon>
        <taxon>Neoptera</taxon>
        <taxon>Endopterygota</taxon>
        <taxon>Coleoptera</taxon>
        <taxon>Polyphaga</taxon>
        <taxon>Cucujiformia</taxon>
        <taxon>Chrysomeloidea</taxon>
        <taxon>Cerambycidae</taxon>
        <taxon>Lamiinae</taxon>
        <taxon>Monochamini</taxon>
        <taxon>Molorchus</taxon>
    </lineage>
</organism>
<gene>
    <name evidence="1" type="ORF">NQ317_019376</name>
</gene>
<comment type="caution">
    <text evidence="1">The sequence shown here is derived from an EMBL/GenBank/DDBJ whole genome shotgun (WGS) entry which is preliminary data.</text>
</comment>
<evidence type="ECO:0000313" key="2">
    <source>
        <dbReference type="Proteomes" id="UP001162164"/>
    </source>
</evidence>